<keyword evidence="5" id="KW-0631">Potassium channel</keyword>
<feature type="domain" description="RCK N-terminal" evidence="13">
    <location>
        <begin position="1"/>
        <end position="61"/>
    </location>
</feature>
<evidence type="ECO:0000256" key="5">
    <source>
        <dbReference type="ARBA" id="ARBA00022826"/>
    </source>
</evidence>
<dbReference type="PANTHER" id="PTHR10027:SF10">
    <property type="entry name" value="SLOWPOKE 2, ISOFORM D"/>
    <property type="match status" value="1"/>
</dbReference>
<evidence type="ECO:0000256" key="4">
    <source>
        <dbReference type="ARBA" id="ARBA00022692"/>
    </source>
</evidence>
<keyword evidence="8" id="KW-0406">Ion transport</keyword>
<comment type="caution">
    <text evidence="14">The sequence shown here is derived from an EMBL/GenBank/DDBJ whole genome shotgun (WGS) entry which is preliminary data.</text>
</comment>
<evidence type="ECO:0000313" key="14">
    <source>
        <dbReference type="EMBL" id="CAG8754913.1"/>
    </source>
</evidence>
<keyword evidence="10" id="KW-0407">Ion channel</keyword>
<dbReference type="Gene3D" id="3.40.50.720">
    <property type="entry name" value="NAD(P)-binding Rossmann-like Domain"/>
    <property type="match status" value="1"/>
</dbReference>
<gene>
    <name evidence="14" type="ORF">AMORRO_LOCUS15539</name>
</gene>
<keyword evidence="9" id="KW-0472">Membrane</keyword>
<dbReference type="OrthoDB" id="297496at2759"/>
<dbReference type="Pfam" id="PF22614">
    <property type="entry name" value="Slo-like_RCK"/>
    <property type="match status" value="1"/>
</dbReference>
<keyword evidence="2" id="KW-0813">Transport</keyword>
<protein>
    <submittedName>
        <fullName evidence="14">17116_t:CDS:1</fullName>
    </submittedName>
</protein>
<dbReference type="GO" id="GO:0005267">
    <property type="term" value="F:potassium channel activity"/>
    <property type="evidence" value="ECO:0007669"/>
    <property type="project" value="UniProtKB-KW"/>
</dbReference>
<evidence type="ECO:0000313" key="15">
    <source>
        <dbReference type="Proteomes" id="UP000789342"/>
    </source>
</evidence>
<feature type="domain" description="Calcium-activated potassium channel BK alpha subunit" evidence="12">
    <location>
        <begin position="78"/>
        <end position="174"/>
    </location>
</feature>
<evidence type="ECO:0000256" key="8">
    <source>
        <dbReference type="ARBA" id="ARBA00023065"/>
    </source>
</evidence>
<comment type="subcellular location">
    <subcellularLocation>
        <location evidence="1">Membrane</location>
        <topology evidence="1">Multi-pass membrane protein</topology>
    </subcellularLocation>
</comment>
<evidence type="ECO:0000259" key="12">
    <source>
        <dbReference type="Pfam" id="PF03493"/>
    </source>
</evidence>
<dbReference type="AlphaFoldDB" id="A0A9N9IZF3"/>
<dbReference type="InterPro" id="IPR047871">
    <property type="entry name" value="K_chnl_Slo-like"/>
</dbReference>
<organism evidence="14 15">
    <name type="scientific">Acaulospora morrowiae</name>
    <dbReference type="NCBI Taxonomy" id="94023"/>
    <lineage>
        <taxon>Eukaryota</taxon>
        <taxon>Fungi</taxon>
        <taxon>Fungi incertae sedis</taxon>
        <taxon>Mucoromycota</taxon>
        <taxon>Glomeromycotina</taxon>
        <taxon>Glomeromycetes</taxon>
        <taxon>Diversisporales</taxon>
        <taxon>Acaulosporaceae</taxon>
        <taxon>Acaulospora</taxon>
    </lineage>
</organism>
<sequence length="378" mass="42658">VQYVKGSSAFRRSLVKAKAESASAAFLLAPKFTKNDDEIDAAQLMRALALKKYNNDLPLYVQVHLPENISHFDFLAEDVICIDELSMGLMAQSLVTPGFASLVVLLTTSVTDRVANELSHNAIRQKPELKWATEYIRGMQQEIYAVELSEFEGKTFLECSELIYVHLDAVLFSIGACKTSEKTSSTFVKNNSSRIQVYLNPQDYVIKGNEIGFVISDNARIASKVAKFNHKKNKRFDPYGGMQFLRSTKSFFQLNKKDEKVDKVNSDLERNGTNDDYSTMVISTSPPSTQVPGEDEPSNIRDESECISMLPKSDTERSEVLRKNIEKAKAYWDKPVDSGIEEVRNHVLICNCSNQFPENLDIFVMALRERNSSCRDMP</sequence>
<proteinExistence type="predicted"/>
<evidence type="ECO:0000256" key="11">
    <source>
        <dbReference type="SAM" id="MobiDB-lite"/>
    </source>
</evidence>
<evidence type="ECO:0000256" key="9">
    <source>
        <dbReference type="ARBA" id="ARBA00023136"/>
    </source>
</evidence>
<reference evidence="14" key="1">
    <citation type="submission" date="2021-06" db="EMBL/GenBank/DDBJ databases">
        <authorList>
            <person name="Kallberg Y."/>
            <person name="Tangrot J."/>
            <person name="Rosling A."/>
        </authorList>
    </citation>
    <scope>NUCLEOTIDE SEQUENCE</scope>
    <source>
        <strain evidence="14">CL551</strain>
    </source>
</reference>
<keyword evidence="3" id="KW-0633">Potassium transport</keyword>
<evidence type="ECO:0000256" key="2">
    <source>
        <dbReference type="ARBA" id="ARBA00022448"/>
    </source>
</evidence>
<dbReference type="PANTHER" id="PTHR10027">
    <property type="entry name" value="CALCIUM-ACTIVATED POTASSIUM CHANNEL ALPHA CHAIN"/>
    <property type="match status" value="1"/>
</dbReference>
<evidence type="ECO:0000259" key="13">
    <source>
        <dbReference type="Pfam" id="PF22614"/>
    </source>
</evidence>
<evidence type="ECO:0000256" key="3">
    <source>
        <dbReference type="ARBA" id="ARBA00022538"/>
    </source>
</evidence>
<dbReference type="GO" id="GO:0016020">
    <property type="term" value="C:membrane"/>
    <property type="evidence" value="ECO:0007669"/>
    <property type="project" value="UniProtKB-SubCell"/>
</dbReference>
<keyword evidence="6" id="KW-0630">Potassium</keyword>
<dbReference type="InterPro" id="IPR003148">
    <property type="entry name" value="RCK_N"/>
</dbReference>
<keyword evidence="4" id="KW-0812">Transmembrane</keyword>
<accession>A0A9N9IZF3</accession>
<dbReference type="Pfam" id="PF03493">
    <property type="entry name" value="BK_channel_a"/>
    <property type="match status" value="1"/>
</dbReference>
<keyword evidence="15" id="KW-1185">Reference proteome</keyword>
<evidence type="ECO:0000256" key="7">
    <source>
        <dbReference type="ARBA" id="ARBA00022989"/>
    </source>
</evidence>
<dbReference type="Proteomes" id="UP000789342">
    <property type="component" value="Unassembled WGS sequence"/>
</dbReference>
<keyword evidence="7" id="KW-1133">Transmembrane helix</keyword>
<dbReference type="EMBL" id="CAJVPV010037395">
    <property type="protein sequence ID" value="CAG8754913.1"/>
    <property type="molecule type" value="Genomic_DNA"/>
</dbReference>
<name>A0A9N9IZF3_9GLOM</name>
<feature type="non-terminal residue" evidence="14">
    <location>
        <position position="378"/>
    </location>
</feature>
<dbReference type="InterPro" id="IPR003929">
    <property type="entry name" value="K_chnl_BK_asu"/>
</dbReference>
<evidence type="ECO:0000256" key="6">
    <source>
        <dbReference type="ARBA" id="ARBA00022958"/>
    </source>
</evidence>
<evidence type="ECO:0000256" key="10">
    <source>
        <dbReference type="ARBA" id="ARBA00023303"/>
    </source>
</evidence>
<feature type="region of interest" description="Disordered" evidence="11">
    <location>
        <begin position="266"/>
        <end position="300"/>
    </location>
</feature>
<feature type="non-terminal residue" evidence="14">
    <location>
        <position position="1"/>
    </location>
</feature>
<feature type="compositionally biased region" description="Polar residues" evidence="11">
    <location>
        <begin position="274"/>
        <end position="291"/>
    </location>
</feature>
<evidence type="ECO:0000256" key="1">
    <source>
        <dbReference type="ARBA" id="ARBA00004141"/>
    </source>
</evidence>